<evidence type="ECO:0000256" key="10">
    <source>
        <dbReference type="SAM" id="MobiDB-lite"/>
    </source>
</evidence>
<keyword evidence="5" id="KW-0445">Lipid transport</keyword>
<dbReference type="PANTHER" id="PTHR28204:SF1">
    <property type="entry name" value="MITOCHONDRIAL DISTRIBUTION AND MORPHOLOGY PROTEIN 12"/>
    <property type="match status" value="1"/>
</dbReference>
<comment type="similarity">
    <text evidence="9">Belongs to the MDM12 family.</text>
</comment>
<evidence type="ECO:0000256" key="7">
    <source>
        <dbReference type="ARBA" id="ARBA00023128"/>
    </source>
</evidence>
<proteinExistence type="inferred from homology"/>
<dbReference type="OrthoDB" id="3356905at2759"/>
<keyword evidence="7 9" id="KW-0496">Mitochondrion</keyword>
<dbReference type="Pfam" id="PF26544">
    <property type="entry name" value="Mdm12"/>
    <property type="match status" value="2"/>
</dbReference>
<keyword evidence="8 9" id="KW-0472">Membrane</keyword>
<protein>
    <recommendedName>
        <fullName evidence="9">Mitochondrial distribution and morphology protein 12</fullName>
    </recommendedName>
    <alternativeName>
        <fullName evidence="9">Mitochondrial inheritance component MDM12</fullName>
    </alternativeName>
</protein>
<feature type="region of interest" description="Disordered" evidence="10">
    <location>
        <begin position="166"/>
        <end position="206"/>
    </location>
</feature>
<evidence type="ECO:0000256" key="8">
    <source>
        <dbReference type="ARBA" id="ARBA00023136"/>
    </source>
</evidence>
<dbReference type="HAMAP" id="MF_03104">
    <property type="entry name" value="Mdm12"/>
    <property type="match status" value="1"/>
</dbReference>
<dbReference type="InterPro" id="IPR027532">
    <property type="entry name" value="Mdm12"/>
</dbReference>
<evidence type="ECO:0000256" key="5">
    <source>
        <dbReference type="ARBA" id="ARBA00023055"/>
    </source>
</evidence>
<keyword evidence="13" id="KW-1185">Reference proteome</keyword>
<dbReference type="GO" id="GO:0008289">
    <property type="term" value="F:lipid binding"/>
    <property type="evidence" value="ECO:0007669"/>
    <property type="project" value="UniProtKB-KW"/>
</dbReference>
<dbReference type="PROSITE" id="PS51847">
    <property type="entry name" value="SMP"/>
    <property type="match status" value="1"/>
</dbReference>
<dbReference type="GO" id="GO:0005789">
    <property type="term" value="C:endoplasmic reticulum membrane"/>
    <property type="evidence" value="ECO:0007669"/>
    <property type="project" value="UniProtKB-SubCell"/>
</dbReference>
<keyword evidence="2" id="KW-0813">Transport</keyword>
<dbReference type="GO" id="GO:0032865">
    <property type="term" value="C:ERMES complex"/>
    <property type="evidence" value="ECO:0007669"/>
    <property type="project" value="UniProtKB-UniRule"/>
</dbReference>
<comment type="function">
    <text evidence="9">Component of the ERMES/MDM complex, which serves as a molecular tether to connect the endoplasmic reticulum (ER) and mitochondria. Components of this complex are involved in the control of mitochondrial shape and protein biogenesis, and function in nonvesicular lipid trafficking between the ER and mitochondria. MDM12 is required for the interaction of the ER-resident membrane protein MMM1 and the outer mitochondrial membrane-resident beta-barrel protein MDM10. The MDM12-MMM1 subcomplex functions in the major beta-barrel assembly pathway that is responsible for biogenesis of all mitochondrial outer membrane beta-barrel proteins, and acts in a late step after the SAM complex. The MDM10-MDM12-MMM1 subcomplex further acts in the TOM40-specific pathway after the action of the MDM12-MMM1 complex. Essential for establishing and maintaining the structure of mitochondria and maintenance of mtDNA nucleoids.</text>
</comment>
<evidence type="ECO:0000256" key="4">
    <source>
        <dbReference type="ARBA" id="ARBA00022824"/>
    </source>
</evidence>
<dbReference type="Proteomes" id="UP000308549">
    <property type="component" value="Unassembled WGS sequence"/>
</dbReference>
<evidence type="ECO:0000256" key="9">
    <source>
        <dbReference type="HAMAP-Rule" id="MF_03104"/>
    </source>
</evidence>
<keyword evidence="3 9" id="KW-1000">Mitochondrion outer membrane</keyword>
<dbReference type="GO" id="GO:0015914">
    <property type="term" value="P:phospholipid transport"/>
    <property type="evidence" value="ECO:0007669"/>
    <property type="project" value="TreeGrafter"/>
</dbReference>
<dbReference type="CDD" id="cd21672">
    <property type="entry name" value="SMP_Mdm12"/>
    <property type="match status" value="1"/>
</dbReference>
<comment type="caution">
    <text evidence="12">The sequence shown here is derived from an EMBL/GenBank/DDBJ whole genome shotgun (WGS) entry which is preliminary data.</text>
</comment>
<name>A0A4U0UCD9_9PEZI</name>
<evidence type="ECO:0000256" key="3">
    <source>
        <dbReference type="ARBA" id="ARBA00022787"/>
    </source>
</evidence>
<evidence type="ECO:0000313" key="12">
    <source>
        <dbReference type="EMBL" id="TKA33133.1"/>
    </source>
</evidence>
<dbReference type="InterPro" id="IPR031468">
    <property type="entry name" value="SMP_LBD"/>
</dbReference>
<evidence type="ECO:0000259" key="11">
    <source>
        <dbReference type="PROSITE" id="PS51847"/>
    </source>
</evidence>
<accession>A0A4U0UCD9</accession>
<comment type="subcellular location">
    <subcellularLocation>
        <location evidence="1">Membrane</location>
    </subcellularLocation>
    <subcellularLocation>
        <location evidence="9">Mitochondrion outer membrane</location>
        <topology evidence="9">Peripheral membrane protein</topology>
        <orientation evidence="9">Cytoplasmic side</orientation>
    </subcellularLocation>
    <subcellularLocation>
        <location evidence="9">Endoplasmic reticulum membrane</location>
        <topology evidence="9">Peripheral membrane protein</topology>
        <orientation evidence="9">Cytoplasmic side</orientation>
    </subcellularLocation>
    <text evidence="9">The ERMES/MDM complex localizes to a few discrete foci (around 10 per single cell), that represent mitochondria-endoplasmic reticulum junctions. These foci are often found next to mtDNA nucleoids.</text>
</comment>
<feature type="region of interest" description="Disordered" evidence="10">
    <location>
        <begin position="70"/>
        <end position="116"/>
    </location>
</feature>
<reference evidence="12 13" key="1">
    <citation type="submission" date="2017-03" db="EMBL/GenBank/DDBJ databases">
        <title>Genomes of endolithic fungi from Antarctica.</title>
        <authorList>
            <person name="Coleine C."/>
            <person name="Masonjones S."/>
            <person name="Stajich J.E."/>
        </authorList>
    </citation>
    <scope>NUCLEOTIDE SEQUENCE [LARGE SCALE GENOMIC DNA]</scope>
    <source>
        <strain evidence="12 13">CCFEE 6315</strain>
    </source>
</reference>
<comment type="subunit">
    <text evidence="9">Component of the ER-mitochondria encounter structure (ERMES) or MDM complex, composed of MMM1, MDM10, MDM12 and MDM34. A MMM1 homodimer associates with one molecule of MDM12 on each side in a pairwise head-to-tail manner, and the SMP-LTD domains of MMM1 and MDM12 generate a continuous hydrophobic tunnel for phospholipid trafficking.</text>
</comment>
<dbReference type="GO" id="GO:0045040">
    <property type="term" value="P:protein insertion into mitochondrial outer membrane"/>
    <property type="evidence" value="ECO:0007669"/>
    <property type="project" value="UniProtKB-UniRule"/>
</dbReference>
<sequence>MSVEIDWQALTQGQDGAALAETIRAFVHERFQHVSLPKLIRSVKCHSFDFGTVAPEVVLKDICDPLPDFYEEDTESEGSARSEENASPPEKVSEHVKGPSRTANDNRRLRRLSQVNVLGRAASPTLSRGAATPGFLGGTSNLGYFHLPLSAGLSGTNTPLAAVASAHYQHGQPRSQGQHQHADSFSSLSPPPSTASPSRPSSRDNSAYFDQRHTSAISAGTATPPHDDRNPEDLQVVYRVTYNGDVRLSMTAEVFLDYPMPSFVGIPLKLNITGLSFDGVGILAYIKKKAHLCFLAPEDAEALIGGEASAQPPGQEAGASDTATERQRVGALLEDIKIESEMGETDTGKQVLKNVGKIEKFILEQVQHIFEDEFVYPSFWTFLV</sequence>
<evidence type="ECO:0000256" key="2">
    <source>
        <dbReference type="ARBA" id="ARBA00022448"/>
    </source>
</evidence>
<dbReference type="GO" id="GO:1990456">
    <property type="term" value="P:mitochondrion-endoplasmic reticulum membrane tethering"/>
    <property type="evidence" value="ECO:0007669"/>
    <property type="project" value="TreeGrafter"/>
</dbReference>
<gene>
    <name evidence="9" type="primary">MDM12</name>
    <name evidence="12" type="ORF">B0A50_00686</name>
</gene>
<dbReference type="EMBL" id="NAJL01000003">
    <property type="protein sequence ID" value="TKA33133.1"/>
    <property type="molecule type" value="Genomic_DNA"/>
</dbReference>
<keyword evidence="6" id="KW-0446">Lipid-binding</keyword>
<keyword evidence="4 9" id="KW-0256">Endoplasmic reticulum</keyword>
<evidence type="ECO:0000256" key="1">
    <source>
        <dbReference type="ARBA" id="ARBA00004370"/>
    </source>
</evidence>
<feature type="domain" description="SMP-LTD" evidence="11">
    <location>
        <begin position="1"/>
        <end position="384"/>
    </location>
</feature>
<organism evidence="12 13">
    <name type="scientific">Salinomyces thailandicus</name>
    <dbReference type="NCBI Taxonomy" id="706561"/>
    <lineage>
        <taxon>Eukaryota</taxon>
        <taxon>Fungi</taxon>
        <taxon>Dikarya</taxon>
        <taxon>Ascomycota</taxon>
        <taxon>Pezizomycotina</taxon>
        <taxon>Dothideomycetes</taxon>
        <taxon>Dothideomycetidae</taxon>
        <taxon>Mycosphaerellales</taxon>
        <taxon>Teratosphaeriaceae</taxon>
        <taxon>Salinomyces</taxon>
    </lineage>
</organism>
<dbReference type="PANTHER" id="PTHR28204">
    <property type="entry name" value="MITOCHONDRIAL DISTRIBUTION AND MORPHOLOGY PROTEIN 12"/>
    <property type="match status" value="1"/>
</dbReference>
<evidence type="ECO:0000313" key="13">
    <source>
        <dbReference type="Proteomes" id="UP000308549"/>
    </source>
</evidence>
<dbReference type="AlphaFoldDB" id="A0A4U0UCD9"/>
<evidence type="ECO:0000256" key="6">
    <source>
        <dbReference type="ARBA" id="ARBA00023121"/>
    </source>
</evidence>